<dbReference type="Pfam" id="PF00092">
    <property type="entry name" value="VWA"/>
    <property type="match status" value="1"/>
</dbReference>
<dbReference type="PROSITE" id="PS51257">
    <property type="entry name" value="PROKAR_LIPOPROTEIN"/>
    <property type="match status" value="1"/>
</dbReference>
<dbReference type="OrthoDB" id="9783818at2"/>
<dbReference type="PANTHER" id="PTHR10166:SF37">
    <property type="entry name" value="STOLID, ISOFORM H"/>
    <property type="match status" value="1"/>
</dbReference>
<feature type="signal peptide" evidence="2">
    <location>
        <begin position="1"/>
        <end position="24"/>
    </location>
</feature>
<evidence type="ECO:0000313" key="5">
    <source>
        <dbReference type="Proteomes" id="UP000441354"/>
    </source>
</evidence>
<gene>
    <name evidence="4" type="ORF">F7732_19470</name>
</gene>
<dbReference type="PANTHER" id="PTHR10166">
    <property type="entry name" value="VOLTAGE-DEPENDENT CALCIUM CHANNEL SUBUNIT ALPHA-2/DELTA-RELATED"/>
    <property type="match status" value="1"/>
</dbReference>
<evidence type="ECO:0000256" key="2">
    <source>
        <dbReference type="SAM" id="SignalP"/>
    </source>
</evidence>
<dbReference type="PROSITE" id="PS50234">
    <property type="entry name" value="VWFA"/>
    <property type="match status" value="1"/>
</dbReference>
<proteinExistence type="predicted"/>
<feature type="domain" description="VWFA" evidence="3">
    <location>
        <begin position="165"/>
        <end position="354"/>
    </location>
</feature>
<evidence type="ECO:0000313" key="4">
    <source>
        <dbReference type="EMBL" id="KAB2330332.1"/>
    </source>
</evidence>
<comment type="caution">
    <text evidence="4">The sequence shown here is derived from an EMBL/GenBank/DDBJ whole genome shotgun (WGS) entry which is preliminary data.</text>
</comment>
<dbReference type="EMBL" id="WBOT01000008">
    <property type="protein sequence ID" value="KAB2330332.1"/>
    <property type="molecule type" value="Genomic_DNA"/>
</dbReference>
<accession>A0A7V7RIV4</accession>
<protein>
    <submittedName>
        <fullName evidence="4">VWA domain-containing protein</fullName>
    </submittedName>
</protein>
<dbReference type="RefSeq" id="WP_151575729.1">
    <property type="nucleotide sequence ID" value="NZ_WBOT01000008.1"/>
</dbReference>
<dbReference type="InterPro" id="IPR051173">
    <property type="entry name" value="Ca_channel_alpha-2/delta"/>
</dbReference>
<evidence type="ECO:0000259" key="3">
    <source>
        <dbReference type="PROSITE" id="PS50234"/>
    </source>
</evidence>
<sequence>MGLIKRSGIFVLFILSLAVMTACANEHTQNEDTKSAAAPAAEESAEEKIPAAARTVEEMAEQKAGTLVEEHMDPELETLQSWDRQQYLDFIQETFEPIAEEELQTYFSENKSLSSEEVYDYLVHTLGSGNYKKYYEELASYDHGFRMPELPDGEDEVTTKEKKVNALVLLDASGSMKEALEGKTKMDLAKAAIEGFVEQIPKEANVSLISYGHVGTEANSDQAKSCAAVETVYPLAAYQKGNFTNSLRSFEASGWTPLAGAIQKAGEILQAYPSEEYYNQVYIVSDGVETCNGDPVAAAKELQNQNIKAKVNIIGFNVDNEGQQQLKQVADSGGGEYVTVDNPAELEVEMTKKWQPTLGQIWWTQGVTLNETVEAMERMNDIYNPLYFASESEMNRIKHAIRFLSNEELISVEVKAEVNELADSLYDLRKEHFSALKETKEAEREQAHEEITKKVEEWRKQWQ</sequence>
<feature type="region of interest" description="Disordered" evidence="1">
    <location>
        <begin position="28"/>
        <end position="47"/>
    </location>
</feature>
<dbReference type="Gene3D" id="3.40.50.410">
    <property type="entry name" value="von Willebrand factor, type A domain"/>
    <property type="match status" value="1"/>
</dbReference>
<dbReference type="SMART" id="SM00327">
    <property type="entry name" value="VWA"/>
    <property type="match status" value="1"/>
</dbReference>
<feature type="chain" id="PRO_5030859905" evidence="2">
    <location>
        <begin position="25"/>
        <end position="463"/>
    </location>
</feature>
<reference evidence="4 5" key="1">
    <citation type="journal article" date="2014" name="Arch. Microbiol.">
        <title>Bacillus mesophilum sp. nov., strain IITR-54T, a novel 4-chlorobiphenyl dechlorinating bacterium.</title>
        <authorList>
            <person name="Manickam N."/>
            <person name="Singh N.K."/>
            <person name="Bajaj A."/>
            <person name="Kumar R.M."/>
            <person name="Kaur G."/>
            <person name="Kaur N."/>
            <person name="Bala M."/>
            <person name="Kumar A."/>
            <person name="Mayilraj S."/>
        </authorList>
    </citation>
    <scope>NUCLEOTIDE SEQUENCE [LARGE SCALE GENOMIC DNA]</scope>
    <source>
        <strain evidence="4 5">IITR-54</strain>
    </source>
</reference>
<dbReference type="Proteomes" id="UP000441354">
    <property type="component" value="Unassembled WGS sequence"/>
</dbReference>
<name>A0A7V7RIV4_9BACI</name>
<dbReference type="InterPro" id="IPR002035">
    <property type="entry name" value="VWF_A"/>
</dbReference>
<dbReference type="InterPro" id="IPR036465">
    <property type="entry name" value="vWFA_dom_sf"/>
</dbReference>
<evidence type="ECO:0000256" key="1">
    <source>
        <dbReference type="SAM" id="MobiDB-lite"/>
    </source>
</evidence>
<dbReference type="AlphaFoldDB" id="A0A7V7RIV4"/>
<keyword evidence="5" id="KW-1185">Reference proteome</keyword>
<organism evidence="4 5">
    <name type="scientific">Bacillus mesophilum</name>
    <dbReference type="NCBI Taxonomy" id="1071718"/>
    <lineage>
        <taxon>Bacteria</taxon>
        <taxon>Bacillati</taxon>
        <taxon>Bacillota</taxon>
        <taxon>Bacilli</taxon>
        <taxon>Bacillales</taxon>
        <taxon>Bacillaceae</taxon>
        <taxon>Bacillus</taxon>
    </lineage>
</organism>
<keyword evidence="2" id="KW-0732">Signal</keyword>
<dbReference type="SUPFAM" id="SSF53300">
    <property type="entry name" value="vWA-like"/>
    <property type="match status" value="1"/>
</dbReference>